<comment type="catalytic activity">
    <reaction evidence="1">
        <text>ATP + protein L-histidine = ADP + protein N-phospho-L-histidine.</text>
        <dbReference type="EC" id="2.7.13.3"/>
    </reaction>
</comment>
<reference evidence="13" key="2">
    <citation type="journal article" date="2022" name="Microbiol. Resour. Announc.">
        <title>Metagenome Sequencing to Explore Phylogenomics of Terrestrial Cyanobacteria.</title>
        <authorList>
            <person name="Ward R.D."/>
            <person name="Stajich J.E."/>
            <person name="Johansen J.R."/>
            <person name="Huntemann M."/>
            <person name="Clum A."/>
            <person name="Foster B."/>
            <person name="Foster B."/>
            <person name="Roux S."/>
            <person name="Palaniappan K."/>
            <person name="Varghese N."/>
            <person name="Mukherjee S."/>
            <person name="Reddy T.B.K."/>
            <person name="Daum C."/>
            <person name="Copeland A."/>
            <person name="Chen I.A."/>
            <person name="Ivanova N.N."/>
            <person name="Kyrpides N.C."/>
            <person name="Shapiro N."/>
            <person name="Eloe-Fadrosh E.A."/>
            <person name="Pietrasiak N."/>
        </authorList>
    </citation>
    <scope>NUCLEOTIDE SEQUENCE</scope>
    <source>
        <strain evidence="13">GSE-NOS-MK-12-04C</strain>
    </source>
</reference>
<dbReference type="InterPro" id="IPR036890">
    <property type="entry name" value="HATPase_C_sf"/>
</dbReference>
<dbReference type="GO" id="GO:0005737">
    <property type="term" value="C:cytoplasm"/>
    <property type="evidence" value="ECO:0007669"/>
    <property type="project" value="InterPro"/>
</dbReference>
<dbReference type="InterPro" id="IPR004105">
    <property type="entry name" value="CheA-like_dim"/>
</dbReference>
<accession>A0A951QNC4</accession>
<organism evidence="13 14">
    <name type="scientific">Cyanomargarita calcarea GSE-NOS-MK-12-04C</name>
    <dbReference type="NCBI Taxonomy" id="2839659"/>
    <lineage>
        <taxon>Bacteria</taxon>
        <taxon>Bacillati</taxon>
        <taxon>Cyanobacteriota</taxon>
        <taxon>Cyanophyceae</taxon>
        <taxon>Nostocales</taxon>
        <taxon>Cyanomargaritaceae</taxon>
        <taxon>Cyanomargarita</taxon>
    </lineage>
</organism>
<dbReference type="EC" id="2.7.13.3" evidence="2"/>
<keyword evidence="5 13" id="KW-0418">Kinase</keyword>
<keyword evidence="3 8" id="KW-0597">Phosphoprotein</keyword>
<dbReference type="GO" id="GO:0006935">
    <property type="term" value="P:chemotaxis"/>
    <property type="evidence" value="ECO:0007669"/>
    <property type="project" value="InterPro"/>
</dbReference>
<dbReference type="PANTHER" id="PTHR43395:SF1">
    <property type="entry name" value="CHEMOTAXIS PROTEIN CHEA"/>
    <property type="match status" value="1"/>
</dbReference>
<feature type="domain" description="CheW-like" evidence="11">
    <location>
        <begin position="872"/>
        <end position="1024"/>
    </location>
</feature>
<gene>
    <name evidence="13" type="ORF">KME60_17205</name>
</gene>
<evidence type="ECO:0000313" key="14">
    <source>
        <dbReference type="Proteomes" id="UP000729701"/>
    </source>
</evidence>
<proteinExistence type="predicted"/>
<dbReference type="Pfam" id="PF00072">
    <property type="entry name" value="Response_reg"/>
    <property type="match status" value="1"/>
</dbReference>
<dbReference type="Pfam" id="PF01584">
    <property type="entry name" value="CheW"/>
    <property type="match status" value="1"/>
</dbReference>
<evidence type="ECO:0000256" key="2">
    <source>
        <dbReference type="ARBA" id="ARBA00012438"/>
    </source>
</evidence>
<feature type="domain" description="Response regulatory" evidence="10">
    <location>
        <begin position="1074"/>
        <end position="1191"/>
    </location>
</feature>
<dbReference type="Gene3D" id="3.40.50.2300">
    <property type="match status" value="1"/>
</dbReference>
<evidence type="ECO:0000259" key="9">
    <source>
        <dbReference type="PROSITE" id="PS50109"/>
    </source>
</evidence>
<dbReference type="CDD" id="cd00088">
    <property type="entry name" value="HPT"/>
    <property type="match status" value="1"/>
</dbReference>
<dbReference type="Gene3D" id="2.30.30.40">
    <property type="entry name" value="SH3 Domains"/>
    <property type="match status" value="1"/>
</dbReference>
<evidence type="ECO:0000256" key="8">
    <source>
        <dbReference type="PROSITE-ProRule" id="PRU00169"/>
    </source>
</evidence>
<dbReference type="SUPFAM" id="SSF47226">
    <property type="entry name" value="Histidine-containing phosphotransfer domain, HPT domain"/>
    <property type="match status" value="1"/>
</dbReference>
<feature type="modified residue" description="Phosphohistidine" evidence="7">
    <location>
        <position position="50"/>
    </location>
</feature>
<evidence type="ECO:0000259" key="12">
    <source>
        <dbReference type="PROSITE" id="PS50894"/>
    </source>
</evidence>
<dbReference type="SUPFAM" id="SSF55874">
    <property type="entry name" value="ATPase domain of HSP90 chaperone/DNA topoisomerase II/histidine kinase"/>
    <property type="match status" value="1"/>
</dbReference>
<dbReference type="InterPro" id="IPR005467">
    <property type="entry name" value="His_kinase_dom"/>
</dbReference>
<dbReference type="Pfam" id="PF01627">
    <property type="entry name" value="Hpt"/>
    <property type="match status" value="1"/>
</dbReference>
<dbReference type="InterPro" id="IPR004358">
    <property type="entry name" value="Sig_transdc_His_kin-like_C"/>
</dbReference>
<dbReference type="SUPFAM" id="SSF52172">
    <property type="entry name" value="CheY-like"/>
    <property type="match status" value="1"/>
</dbReference>
<dbReference type="PANTHER" id="PTHR43395">
    <property type="entry name" value="SENSOR HISTIDINE KINASE CHEA"/>
    <property type="match status" value="1"/>
</dbReference>
<evidence type="ECO:0000313" key="13">
    <source>
        <dbReference type="EMBL" id="MBW4669110.1"/>
    </source>
</evidence>
<dbReference type="Pfam" id="PF02518">
    <property type="entry name" value="HATPase_c"/>
    <property type="match status" value="1"/>
</dbReference>
<evidence type="ECO:0000259" key="10">
    <source>
        <dbReference type="PROSITE" id="PS50110"/>
    </source>
</evidence>
<dbReference type="PROSITE" id="PS50109">
    <property type="entry name" value="HIS_KIN"/>
    <property type="match status" value="1"/>
</dbReference>
<keyword evidence="4" id="KW-0808">Transferase</keyword>
<evidence type="ECO:0000256" key="1">
    <source>
        <dbReference type="ARBA" id="ARBA00000085"/>
    </source>
</evidence>
<evidence type="ECO:0000256" key="3">
    <source>
        <dbReference type="ARBA" id="ARBA00022553"/>
    </source>
</evidence>
<dbReference type="InterPro" id="IPR036641">
    <property type="entry name" value="HPT_dom_sf"/>
</dbReference>
<dbReference type="SMART" id="SM00448">
    <property type="entry name" value="REC"/>
    <property type="match status" value="1"/>
</dbReference>
<comment type="caution">
    <text evidence="13">The sequence shown here is derived from an EMBL/GenBank/DDBJ whole genome shotgun (WGS) entry which is preliminary data.</text>
</comment>
<dbReference type="InterPro" id="IPR002545">
    <property type="entry name" value="CheW-lke_dom"/>
</dbReference>
<sequence>MISDPSIREQGYIYFLTEAPELLELIEQELFSLSEGYSINKIHNLMRATHTIKGGAANVGLEVINKISHSLEDVFQALYNPDVEIDTQLQTLLFQAYECLQLPITAEITGSSINDDEQLQRAALVFAQLQEKLGDAFGAEAHIPTSEELGFDIVLSIFETGVTQRIESIAQLIHNPPGNVEIADFLVSQAGVFIGLAESLNLAGFGEIAKTIIAALDANPTQALKIASLALEDLQQAREAVLAGDRIRGGEPSSSLQKFTLAEVGDDLSEPIVDNPIVPQSINTTSLRSEIEELYKFFTTPSSIQTEPLKPTIAKFYLKVIRYIFGWFNHKLEIPESELILALLLPLQEGEITVKYLESWLSDFIDFVQEKEDSPSISLYRQGVILTIIFAVAKYQYSTQNGDFPILPALKKQISELGKEYKNYPPVTAEEKNWIDSPKLQQLLEIKEISPIVIETGNTVEAIWGEEIPSTSVDEAVKPEDEDYLDSTESLTVIEELIADDSDMLLEVINNSGLTVAQKIEEKPQPQPQLSSKNNRQRSFVRVDVEGLQSLNYLAGELLIYLKRRTLQDEQFHEAIDEFFEQLNRHQATLNKLRDLPLQMQSVARQNRQNLSFDLIFDSLEWDEYTEFNLAIHEALEETLQLQETTESLELLLRQSAQTHEKKQRLALGMIDTLVEARMSPLGNILNRFPQMIQNLGNVYGKRVELKLTGSEVLVDKAIAEKLYDPLLHLVRNAFDHGIEPGEVRLENGKRELGLIEIRAYHQGSQTIIEVRDDGHGLNLDRIRQKGIELGLIPPEDRSRGYSSSTTTSDLLDLLFTPGFSTAGKVSEISGRGMGLDIVRSQLQGLDGSIAVQSLPKVGTTFILKIPFSMTTDKLMLVQAGGVVYALLLEGIEKILLPSTEQIKQFENKKVLHWNTGNDERMISLRQLSDMIYYSGSLVNSAIPHNQPVIDSTPAHINPILLLRRDGEILGLEVDQIIGEQELVIRPLSSAIAPPKYIYGCSSLANGTLILVIDGSVLLSNDMVLPTDSITRKALPILEATAHSTPLLAASSSTDSTKTQLNQSLESTNKTPKVVLVVDDAISLRQTLTLTLQKYGYQVLQAQNGVEALEQLQRYPEILVVISDLEMPRMNGFELLSSIRKNNNLAQKPVVVLTSRSAEKHRQLAHALGATAYMTKPYLEHEFLSTVQDLANGKTEHFTHLLVK</sequence>
<dbReference type="FunFam" id="3.30.565.10:FF:000016">
    <property type="entry name" value="Chemotaxis protein CheA, putative"/>
    <property type="match status" value="1"/>
</dbReference>
<evidence type="ECO:0000256" key="4">
    <source>
        <dbReference type="ARBA" id="ARBA00022679"/>
    </source>
</evidence>
<dbReference type="Gene3D" id="1.20.120.160">
    <property type="entry name" value="HPT domain"/>
    <property type="match status" value="1"/>
</dbReference>
<keyword evidence="6" id="KW-0902">Two-component regulatory system</keyword>
<feature type="domain" description="Histidine kinase" evidence="9">
    <location>
        <begin position="630"/>
        <end position="870"/>
    </location>
</feature>
<reference evidence="13" key="1">
    <citation type="submission" date="2021-05" db="EMBL/GenBank/DDBJ databases">
        <authorList>
            <person name="Pietrasiak N."/>
            <person name="Ward R."/>
            <person name="Stajich J.E."/>
            <person name="Kurbessoian T."/>
        </authorList>
    </citation>
    <scope>NUCLEOTIDE SEQUENCE</scope>
    <source>
        <strain evidence="13">GSE-NOS-MK-12-04C</strain>
    </source>
</reference>
<evidence type="ECO:0000256" key="7">
    <source>
        <dbReference type="PROSITE-ProRule" id="PRU00110"/>
    </source>
</evidence>
<dbReference type="Proteomes" id="UP000729701">
    <property type="component" value="Unassembled WGS sequence"/>
</dbReference>
<evidence type="ECO:0000256" key="5">
    <source>
        <dbReference type="ARBA" id="ARBA00022777"/>
    </source>
</evidence>
<dbReference type="AlphaFoldDB" id="A0A951QNC4"/>
<dbReference type="InterPro" id="IPR011006">
    <property type="entry name" value="CheY-like_superfamily"/>
</dbReference>
<dbReference type="SMART" id="SM00260">
    <property type="entry name" value="CheW"/>
    <property type="match status" value="1"/>
</dbReference>
<dbReference type="PROSITE" id="PS50110">
    <property type="entry name" value="RESPONSE_REGULATORY"/>
    <property type="match status" value="1"/>
</dbReference>
<dbReference type="InterPro" id="IPR001789">
    <property type="entry name" value="Sig_transdc_resp-reg_receiver"/>
</dbReference>
<dbReference type="PROSITE" id="PS50851">
    <property type="entry name" value="CHEW"/>
    <property type="match status" value="1"/>
</dbReference>
<dbReference type="EMBL" id="JAHHGZ010000018">
    <property type="protein sequence ID" value="MBW4669110.1"/>
    <property type="molecule type" value="Genomic_DNA"/>
</dbReference>
<dbReference type="InterPro" id="IPR008207">
    <property type="entry name" value="Sig_transdc_His_kin_Hpt_dom"/>
</dbReference>
<dbReference type="InterPro" id="IPR051315">
    <property type="entry name" value="Bact_Chemotaxis_CheA"/>
</dbReference>
<dbReference type="PRINTS" id="PR00344">
    <property type="entry name" value="BCTRLSENSOR"/>
</dbReference>
<dbReference type="GO" id="GO:0000155">
    <property type="term" value="F:phosphorelay sensor kinase activity"/>
    <property type="evidence" value="ECO:0007669"/>
    <property type="project" value="InterPro"/>
</dbReference>
<dbReference type="SMART" id="SM00387">
    <property type="entry name" value="HATPase_c"/>
    <property type="match status" value="1"/>
</dbReference>
<dbReference type="InterPro" id="IPR003594">
    <property type="entry name" value="HATPase_dom"/>
</dbReference>
<feature type="domain" description="HPt" evidence="12">
    <location>
        <begin position="4"/>
        <end position="107"/>
    </location>
</feature>
<name>A0A951QNC4_9CYAN</name>
<dbReference type="Gene3D" id="3.30.565.10">
    <property type="entry name" value="Histidine kinase-like ATPase, C-terminal domain"/>
    <property type="match status" value="1"/>
</dbReference>
<dbReference type="SUPFAM" id="SSF50341">
    <property type="entry name" value="CheW-like"/>
    <property type="match status" value="1"/>
</dbReference>
<evidence type="ECO:0000256" key="6">
    <source>
        <dbReference type="ARBA" id="ARBA00023012"/>
    </source>
</evidence>
<dbReference type="SMART" id="SM00073">
    <property type="entry name" value="HPT"/>
    <property type="match status" value="1"/>
</dbReference>
<feature type="modified residue" description="4-aspartylphosphate" evidence="8">
    <location>
        <position position="1124"/>
    </location>
</feature>
<dbReference type="PROSITE" id="PS50894">
    <property type="entry name" value="HPT"/>
    <property type="match status" value="1"/>
</dbReference>
<dbReference type="InterPro" id="IPR036061">
    <property type="entry name" value="CheW-like_dom_sf"/>
</dbReference>
<evidence type="ECO:0000259" key="11">
    <source>
        <dbReference type="PROSITE" id="PS50851"/>
    </source>
</evidence>
<dbReference type="SMART" id="SM01231">
    <property type="entry name" value="H-kinase_dim"/>
    <property type="match status" value="1"/>
</dbReference>
<protein>
    <recommendedName>
        <fullName evidence="2">histidine kinase</fullName>
        <ecNumber evidence="2">2.7.13.3</ecNumber>
    </recommendedName>
</protein>